<gene>
    <name evidence="1" type="ORF">HK100_006364</name>
</gene>
<comment type="caution">
    <text evidence="1">The sequence shown here is derived from an EMBL/GenBank/DDBJ whole genome shotgun (WGS) entry which is preliminary data.</text>
</comment>
<name>A0AAD5X8U1_9FUNG</name>
<dbReference type="Proteomes" id="UP001211907">
    <property type="component" value="Unassembled WGS sequence"/>
</dbReference>
<proteinExistence type="predicted"/>
<reference evidence="1" key="1">
    <citation type="submission" date="2020-05" db="EMBL/GenBank/DDBJ databases">
        <title>Phylogenomic resolution of chytrid fungi.</title>
        <authorList>
            <person name="Stajich J.E."/>
            <person name="Amses K."/>
            <person name="Simmons R."/>
            <person name="Seto K."/>
            <person name="Myers J."/>
            <person name="Bonds A."/>
            <person name="Quandt C.A."/>
            <person name="Barry K."/>
            <person name="Liu P."/>
            <person name="Grigoriev I."/>
            <person name="Longcore J.E."/>
            <person name="James T.Y."/>
        </authorList>
    </citation>
    <scope>NUCLEOTIDE SEQUENCE</scope>
    <source>
        <strain evidence="1">JEL0513</strain>
    </source>
</reference>
<evidence type="ECO:0000313" key="1">
    <source>
        <dbReference type="EMBL" id="KAJ3093880.1"/>
    </source>
</evidence>
<keyword evidence="2" id="KW-1185">Reference proteome</keyword>
<accession>A0AAD5X8U1</accession>
<dbReference type="AlphaFoldDB" id="A0AAD5X8U1"/>
<dbReference type="EMBL" id="JADGJH010002959">
    <property type="protein sequence ID" value="KAJ3093880.1"/>
    <property type="molecule type" value="Genomic_DNA"/>
</dbReference>
<protein>
    <submittedName>
        <fullName evidence="1">Uncharacterized protein</fullName>
    </submittedName>
</protein>
<organism evidence="1 2">
    <name type="scientific">Physocladia obscura</name>
    <dbReference type="NCBI Taxonomy" id="109957"/>
    <lineage>
        <taxon>Eukaryota</taxon>
        <taxon>Fungi</taxon>
        <taxon>Fungi incertae sedis</taxon>
        <taxon>Chytridiomycota</taxon>
        <taxon>Chytridiomycota incertae sedis</taxon>
        <taxon>Chytridiomycetes</taxon>
        <taxon>Chytridiales</taxon>
        <taxon>Chytriomycetaceae</taxon>
        <taxon>Physocladia</taxon>
    </lineage>
</organism>
<evidence type="ECO:0000313" key="2">
    <source>
        <dbReference type="Proteomes" id="UP001211907"/>
    </source>
</evidence>
<sequence>METLKTAIQKANDVRREFDTFHQPQMASGASSETRALITCEFGLYSPPRKSFDNAIDMFKTGSRYVKLAVDDVDLFVANVQDGLLPTVDSRQHRLDKLTKSLDKVSDQFSQASAMLANSVSFFKQGLKKLESDNVAAQNHWFQRAGAFSFGAVFLFVGVVRYFSDSKIVSISGGVIAATIAEIDMQGNKTGMLYTTREAVLAQQALSEAITDLIDHIEELVELTTPGVLVIQTVRLTLMAYSTVALNSIQAPPKLSVTSSQEVIAAENVKLEKLLELSGEIRKGCNMIQAELGY</sequence>